<evidence type="ECO:0000313" key="2">
    <source>
        <dbReference type="Proteomes" id="UP001162162"/>
    </source>
</evidence>
<comment type="caution">
    <text evidence="1">The sequence shown here is derived from an EMBL/GenBank/DDBJ whole genome shotgun (WGS) entry which is preliminary data.</text>
</comment>
<proteinExistence type="predicted"/>
<evidence type="ECO:0000313" key="1">
    <source>
        <dbReference type="EMBL" id="KAJ8960299.1"/>
    </source>
</evidence>
<organism evidence="1 2">
    <name type="scientific">Aromia moschata</name>
    <dbReference type="NCBI Taxonomy" id="1265417"/>
    <lineage>
        <taxon>Eukaryota</taxon>
        <taxon>Metazoa</taxon>
        <taxon>Ecdysozoa</taxon>
        <taxon>Arthropoda</taxon>
        <taxon>Hexapoda</taxon>
        <taxon>Insecta</taxon>
        <taxon>Pterygota</taxon>
        <taxon>Neoptera</taxon>
        <taxon>Endopterygota</taxon>
        <taxon>Coleoptera</taxon>
        <taxon>Polyphaga</taxon>
        <taxon>Cucujiformia</taxon>
        <taxon>Chrysomeloidea</taxon>
        <taxon>Cerambycidae</taxon>
        <taxon>Cerambycinae</taxon>
        <taxon>Callichromatini</taxon>
        <taxon>Aromia</taxon>
    </lineage>
</organism>
<gene>
    <name evidence="1" type="ORF">NQ318_004025</name>
</gene>
<dbReference type="Proteomes" id="UP001162162">
    <property type="component" value="Unassembled WGS sequence"/>
</dbReference>
<dbReference type="AlphaFoldDB" id="A0AAV8Z826"/>
<dbReference type="EMBL" id="JAPWTK010000009">
    <property type="protein sequence ID" value="KAJ8960299.1"/>
    <property type="molecule type" value="Genomic_DNA"/>
</dbReference>
<reference evidence="1" key="1">
    <citation type="journal article" date="2023" name="Insect Mol. Biol.">
        <title>Genome sequencing provides insights into the evolution of gene families encoding plant cell wall-degrading enzymes in longhorned beetles.</title>
        <authorList>
            <person name="Shin N.R."/>
            <person name="Okamura Y."/>
            <person name="Kirsch R."/>
            <person name="Pauchet Y."/>
        </authorList>
    </citation>
    <scope>NUCLEOTIDE SEQUENCE</scope>
    <source>
        <strain evidence="1">AMC_N1</strain>
    </source>
</reference>
<protein>
    <submittedName>
        <fullName evidence="1">Uncharacterized protein</fullName>
    </submittedName>
</protein>
<accession>A0AAV8Z826</accession>
<name>A0AAV8Z826_9CUCU</name>
<sequence length="129" mass="15166">MGAVKRRMTPSTSVTSEIKDWISLIKIKKLNFKAKQRKNLLVEAVLNKALFNAETKLRQKQQERRLRWQHLKSKWAIAQSDCDTDNPIDWDTSICEELTNSLDDFMLITLGGTQLSKPGYRLFWFVMYR</sequence>
<keyword evidence="2" id="KW-1185">Reference proteome</keyword>